<dbReference type="InterPro" id="IPR004387">
    <property type="entry name" value="Pept_M50_Zn"/>
</dbReference>
<dbReference type="SUPFAM" id="SSF50156">
    <property type="entry name" value="PDZ domain-like"/>
    <property type="match status" value="1"/>
</dbReference>
<feature type="transmembrane region" description="Helical" evidence="12">
    <location>
        <begin position="421"/>
        <end position="442"/>
    </location>
</feature>
<evidence type="ECO:0000256" key="3">
    <source>
        <dbReference type="ARBA" id="ARBA00007931"/>
    </source>
</evidence>
<evidence type="ECO:0000259" key="13">
    <source>
        <dbReference type="Pfam" id="PF02163"/>
    </source>
</evidence>
<evidence type="ECO:0000256" key="1">
    <source>
        <dbReference type="ARBA" id="ARBA00001947"/>
    </source>
</evidence>
<dbReference type="PANTHER" id="PTHR42837:SF2">
    <property type="entry name" value="MEMBRANE METALLOPROTEASE ARASP2, CHLOROPLASTIC-RELATED"/>
    <property type="match status" value="1"/>
</dbReference>
<keyword evidence="9 15" id="KW-0482">Metalloprotease</keyword>
<dbReference type="InterPro" id="IPR041489">
    <property type="entry name" value="PDZ_6"/>
</dbReference>
<dbReference type="Proteomes" id="UP000009877">
    <property type="component" value="Unassembled WGS sequence"/>
</dbReference>
<comment type="similarity">
    <text evidence="3">Belongs to the peptidase M50B family.</text>
</comment>
<evidence type="ECO:0000256" key="8">
    <source>
        <dbReference type="ARBA" id="ARBA00022989"/>
    </source>
</evidence>
<accession>M2XCK2</accession>
<keyword evidence="5 12" id="KW-0812">Transmembrane</keyword>
<dbReference type="EMBL" id="ANHZ02000008">
    <property type="protein sequence ID" value="EME36796.1"/>
    <property type="molecule type" value="Genomic_DNA"/>
</dbReference>
<dbReference type="GO" id="GO:0016020">
    <property type="term" value="C:membrane"/>
    <property type="evidence" value="ECO:0007669"/>
    <property type="project" value="UniProtKB-SubCell"/>
</dbReference>
<feature type="domain" description="PDZ" evidence="14">
    <location>
        <begin position="190"/>
        <end position="237"/>
    </location>
</feature>
<evidence type="ECO:0000256" key="7">
    <source>
        <dbReference type="ARBA" id="ARBA00022833"/>
    </source>
</evidence>
<dbReference type="STRING" id="71999.KPaMU14_08185"/>
<proteinExistence type="inferred from homology"/>
<keyword evidence="10 12" id="KW-0472">Membrane</keyword>
<keyword evidence="6" id="KW-0378">Hydrolase</keyword>
<gene>
    <name evidence="15" type="ORF">C884_02403</name>
</gene>
<feature type="domain" description="Peptidase M50" evidence="13">
    <location>
        <begin position="13"/>
        <end position="401"/>
    </location>
</feature>
<dbReference type="CDD" id="cd06163">
    <property type="entry name" value="S2P-M50_PDZ_RseP-like"/>
    <property type="match status" value="1"/>
</dbReference>
<evidence type="ECO:0000256" key="11">
    <source>
        <dbReference type="SAM" id="MobiDB-lite"/>
    </source>
</evidence>
<evidence type="ECO:0000256" key="9">
    <source>
        <dbReference type="ARBA" id="ARBA00023049"/>
    </source>
</evidence>
<evidence type="ECO:0000313" key="15">
    <source>
        <dbReference type="EMBL" id="EME36796.1"/>
    </source>
</evidence>
<evidence type="ECO:0000256" key="5">
    <source>
        <dbReference type="ARBA" id="ARBA00022692"/>
    </source>
</evidence>
<feature type="region of interest" description="Disordered" evidence="11">
    <location>
        <begin position="178"/>
        <end position="197"/>
    </location>
</feature>
<dbReference type="InterPro" id="IPR036034">
    <property type="entry name" value="PDZ_sf"/>
</dbReference>
<keyword evidence="7" id="KW-0862">Zinc</keyword>
<evidence type="ECO:0000256" key="2">
    <source>
        <dbReference type="ARBA" id="ARBA00004141"/>
    </source>
</evidence>
<dbReference type="GO" id="GO:0006508">
    <property type="term" value="P:proteolysis"/>
    <property type="evidence" value="ECO:0007669"/>
    <property type="project" value="UniProtKB-KW"/>
</dbReference>
<dbReference type="AlphaFoldDB" id="M2XCK2"/>
<dbReference type="Pfam" id="PF02163">
    <property type="entry name" value="Peptidase_M50"/>
    <property type="match status" value="1"/>
</dbReference>
<protein>
    <submittedName>
        <fullName evidence="15">Zinc metalloprotease</fullName>
    </submittedName>
</protein>
<evidence type="ECO:0000259" key="14">
    <source>
        <dbReference type="Pfam" id="PF17820"/>
    </source>
</evidence>
<evidence type="ECO:0000256" key="10">
    <source>
        <dbReference type="ARBA" id="ARBA00023136"/>
    </source>
</evidence>
<keyword evidence="8 12" id="KW-1133">Transmembrane helix</keyword>
<dbReference type="InterPro" id="IPR008915">
    <property type="entry name" value="Peptidase_M50"/>
</dbReference>
<evidence type="ECO:0000256" key="4">
    <source>
        <dbReference type="ARBA" id="ARBA00022670"/>
    </source>
</evidence>
<comment type="cofactor">
    <cofactor evidence="1">
        <name>Zn(2+)</name>
        <dbReference type="ChEBI" id="CHEBI:29105"/>
    </cofactor>
</comment>
<reference evidence="15 16" key="1">
    <citation type="journal article" date="2014" name="Genome Announc.">
        <title>Draft Genome Sequence of Kocuria palustris PEL.</title>
        <authorList>
            <person name="Sharma G."/>
            <person name="Khatri I."/>
            <person name="Subramanian S."/>
        </authorList>
    </citation>
    <scope>NUCLEOTIDE SEQUENCE [LARGE SCALE GENOMIC DNA]</scope>
    <source>
        <strain evidence="15 16">PEL</strain>
    </source>
</reference>
<dbReference type="PANTHER" id="PTHR42837">
    <property type="entry name" value="REGULATOR OF SIGMA-E PROTEASE RSEP"/>
    <property type="match status" value="1"/>
</dbReference>
<feature type="transmembrane region" description="Helical" evidence="12">
    <location>
        <begin position="359"/>
        <end position="379"/>
    </location>
</feature>
<name>M2XCK2_9MICC</name>
<dbReference type="Gene3D" id="2.30.42.10">
    <property type="match status" value="1"/>
</dbReference>
<dbReference type="GO" id="GO:0004222">
    <property type="term" value="F:metalloendopeptidase activity"/>
    <property type="evidence" value="ECO:0007669"/>
    <property type="project" value="InterPro"/>
</dbReference>
<evidence type="ECO:0000313" key="16">
    <source>
        <dbReference type="Proteomes" id="UP000009877"/>
    </source>
</evidence>
<keyword evidence="4" id="KW-0645">Protease</keyword>
<dbReference type="Pfam" id="PF17820">
    <property type="entry name" value="PDZ_6"/>
    <property type="match status" value="1"/>
</dbReference>
<evidence type="ECO:0000256" key="6">
    <source>
        <dbReference type="ARBA" id="ARBA00022801"/>
    </source>
</evidence>
<organism evidence="15 16">
    <name type="scientific">Kocuria palustris PEL</name>
    <dbReference type="NCBI Taxonomy" id="1236550"/>
    <lineage>
        <taxon>Bacteria</taxon>
        <taxon>Bacillati</taxon>
        <taxon>Actinomycetota</taxon>
        <taxon>Actinomycetes</taxon>
        <taxon>Micrococcales</taxon>
        <taxon>Micrococcaceae</taxon>
        <taxon>Kocuria</taxon>
    </lineage>
</organism>
<sequence length="448" mass="47255">MSVLIFVLGVLLAALALIASIALHEVGHLLPAKLFRVRVMQYMVGFGPTLFSRVRGETEYGIKAVPLGGYVAMVGMYPPAAGHRAGVDSTGVMQQMTSQTRSVAAAQLLPGDEDRAFYRLPVWKRIVIMLGGPIMNLLIAIVCITVLVTGFGSQQPTTTLATVSRCVQAVDPAAASQSAPASEGECAQDDPAAPAHAAGLRPGDVVVSLGGSRVESWDELTEIVREGAGQPIEVVYDRDGERASTTITPVETSRPAVDSTGAPIVEDGRYVMQDVGFIGASSFTELTPQPISAVPGEVLNGLERVAGGLIRLPVNVWNVAVSTFTDAPRDPEGPMSVVGVGRISGEVASTDQLELREKTATLVGLVGSVNLALFAFNLIPLLPLDGGHIAGALWERIRRTAARVLGRRDPGPFDPLRLLPMTYAVSLTMLAMTAVLVLADLIEPVQLL</sequence>
<feature type="transmembrane region" description="Helical" evidence="12">
    <location>
        <begin position="126"/>
        <end position="148"/>
    </location>
</feature>
<evidence type="ECO:0000256" key="12">
    <source>
        <dbReference type="SAM" id="Phobius"/>
    </source>
</evidence>
<comment type="subcellular location">
    <subcellularLocation>
        <location evidence="2">Membrane</location>
        <topology evidence="2">Multi-pass membrane protein</topology>
    </subcellularLocation>
</comment>
<keyword evidence="16" id="KW-1185">Reference proteome</keyword>
<comment type="caution">
    <text evidence="15">The sequence shown here is derived from an EMBL/GenBank/DDBJ whole genome shotgun (WGS) entry which is preliminary data.</text>
</comment>